<proteinExistence type="predicted"/>
<feature type="domain" description="DUF4132" evidence="1">
    <location>
        <begin position="703"/>
        <end position="887"/>
    </location>
</feature>
<dbReference type="InterPro" id="IPR025406">
    <property type="entry name" value="DUF4132"/>
</dbReference>
<evidence type="ECO:0000259" key="1">
    <source>
        <dbReference type="Pfam" id="PF13569"/>
    </source>
</evidence>
<dbReference type="RefSeq" id="WP_192028041.1">
    <property type="nucleotide sequence ID" value="NZ_JACYTR010000004.1"/>
</dbReference>
<dbReference type="Proteomes" id="UP000613768">
    <property type="component" value="Unassembled WGS sequence"/>
</dbReference>
<dbReference type="Pfam" id="PF13569">
    <property type="entry name" value="DUF4132"/>
    <property type="match status" value="1"/>
</dbReference>
<name>A0AAW3ZEX0_9GAMM</name>
<gene>
    <name evidence="2" type="ORF">IFO71_02945</name>
</gene>
<protein>
    <submittedName>
        <fullName evidence="2">DUF4132 domain-containing protein</fullName>
    </submittedName>
</protein>
<evidence type="ECO:0000313" key="2">
    <source>
        <dbReference type="EMBL" id="MBD8524688.1"/>
    </source>
</evidence>
<organism evidence="2 3">
    <name type="scientific">Pseudomarimonas arenosa</name>
    <dbReference type="NCBI Taxonomy" id="2774145"/>
    <lineage>
        <taxon>Bacteria</taxon>
        <taxon>Pseudomonadati</taxon>
        <taxon>Pseudomonadota</taxon>
        <taxon>Gammaproteobacteria</taxon>
        <taxon>Lysobacterales</taxon>
        <taxon>Lysobacteraceae</taxon>
        <taxon>Pseudomarimonas</taxon>
    </lineage>
</organism>
<reference evidence="2 3" key="1">
    <citation type="submission" date="2020-09" db="EMBL/GenBank/DDBJ databases">
        <title>Pseudoxanthomonas sp. CAU 1598 isolated from sand of Yaerae Beach.</title>
        <authorList>
            <person name="Kim W."/>
        </authorList>
    </citation>
    <scope>NUCLEOTIDE SEQUENCE [LARGE SCALE GENOMIC DNA]</scope>
    <source>
        <strain evidence="2 3">CAU 1598</strain>
    </source>
</reference>
<evidence type="ECO:0000313" key="3">
    <source>
        <dbReference type="Proteomes" id="UP000613768"/>
    </source>
</evidence>
<dbReference type="AlphaFoldDB" id="A0AAW3ZEX0"/>
<dbReference type="EMBL" id="JACYTR010000004">
    <property type="protein sequence ID" value="MBD8524688.1"/>
    <property type="molecule type" value="Genomic_DNA"/>
</dbReference>
<keyword evidence="3" id="KW-1185">Reference proteome</keyword>
<comment type="caution">
    <text evidence="2">The sequence shown here is derived from an EMBL/GenBank/DDBJ whole genome shotgun (WGS) entry which is preliminary data.</text>
</comment>
<accession>A0AAW3ZEX0</accession>
<sequence>MSTKKQMLLATPDGAVVWDAWMRKKEAEVDQVEQERDRLFSDWSSMPATEAELDRLLGNPFDSRLHARALAILRWHGGAALPVVEHLVRAYLNSRFAQFGEFGFRILKSIHSEAAVDRLLDFLAHSAVRESVLEHAKRWPIYVLKKLLDRRPNRNQPAAELVQRLLYDRPEWAETLREHCDAAQLQTLERLLEVDHSIEDAGPTELPAILQRPPWSHRAERPSVPELDLVVQSMPARFHWSAEEKNFQPPSLRSNLGWSHHQLMVDAMFDDLQALAPAQAASWDQPRKGLWMLGLLPERIEQAVREQRVESDWFQARPSHKHGYNDHLFLWHFTAPLAASVLQHGPRVTIDSRWDWDHRLARLLRWLEHAMLPALRRHLPRPSRDSMRLYHCIEWDQLALDVAQAACRNRWLKDQAWQWLTDYAETAARGLLPVALGRPGSDRDVAREGLRGLAVRGHVDELQRAAAGYGIAAEEALHRLIAIAPEEVLPDAMPNLPRKLFLPSLPRLLLADSGRAIPLAQMPDLLICMALSRHDTAYTGLEAIQQSVTRSSLAQLGRALLHWWRDNDAPSKERWMLIAQGLIGDDETARVLAGLIRQWRAKLNRVRAYDGMEILAQIGSDAALMQLHSFSAQTRYRDMNERANKMIDEIAAARGLTREQLADRTVPDLGLGAEGGLRLDFGPRAFSVHFDEGLQPFIRDESGRRLKDLPKPNSRDDAVQSKAAVQQYKDLKKQARSLSTLQIRRLESAMCAQRRWSTEEFDSLLLKHPLMGHLCQRLVWGLYAADGNLQQTVRVAEDRSLADWQDERVSLPMAMQVGIVHPLELDVESAQGFGQVFSDYEILQPFEQLQRAAYNLPPELLSGNRLPEWSGRSVTVSSLLGLEQRGWNRQVGDGGMIDALAKPVGDGLEVVIHVSGEWFIGAPAEGAQVEHIHDVILRVGYGPVGDRECRFSVLDPICLSELQRDLHKMAWFVE</sequence>